<dbReference type="IntAct" id="A0A1D6HMD4">
    <property type="interactions" value="1"/>
</dbReference>
<proteinExistence type="predicted"/>
<protein>
    <submittedName>
        <fullName evidence="1">Ethylene-responsive transcription factor RAP2-3</fullName>
    </submittedName>
</protein>
<dbReference type="AlphaFoldDB" id="A0A1D6HMD4"/>
<dbReference type="eggNOG" id="ENOG502QV26">
    <property type="taxonomic scope" value="Eukaryota"/>
</dbReference>
<evidence type="ECO:0000313" key="1">
    <source>
        <dbReference type="EMBL" id="AQK75518.1"/>
    </source>
</evidence>
<organism evidence="1">
    <name type="scientific">Zea mays</name>
    <name type="common">Maize</name>
    <dbReference type="NCBI Taxonomy" id="4577"/>
    <lineage>
        <taxon>Eukaryota</taxon>
        <taxon>Viridiplantae</taxon>
        <taxon>Streptophyta</taxon>
        <taxon>Embryophyta</taxon>
        <taxon>Tracheophyta</taxon>
        <taxon>Spermatophyta</taxon>
        <taxon>Magnoliopsida</taxon>
        <taxon>Liliopsida</taxon>
        <taxon>Poales</taxon>
        <taxon>Poaceae</taxon>
        <taxon>PACMAD clade</taxon>
        <taxon>Panicoideae</taxon>
        <taxon>Andropogonodae</taxon>
        <taxon>Andropogoneae</taxon>
        <taxon>Tripsacinae</taxon>
        <taxon>Zea</taxon>
    </lineage>
</organism>
<dbReference type="EMBL" id="CM000781">
    <property type="protein sequence ID" value="AQK75518.1"/>
    <property type="molecule type" value="Genomic_DNA"/>
</dbReference>
<name>A0A1D6HMD4_MAIZE</name>
<reference evidence="1" key="1">
    <citation type="submission" date="2015-12" db="EMBL/GenBank/DDBJ databases">
        <title>Update maize B73 reference genome by single molecule sequencing technologies.</title>
        <authorList>
            <consortium name="Maize Genome Sequencing Project"/>
            <person name="Ware D."/>
        </authorList>
    </citation>
    <scope>NUCLEOTIDE SEQUENCE</scope>
    <source>
        <tissue evidence="1">Seedling</tissue>
    </source>
</reference>
<dbReference type="OMA" id="RVMENND"/>
<dbReference type="InParanoid" id="A0A1D6HMD4"/>
<dbReference type="ExpressionAtlas" id="A0A1D6HMD4">
    <property type="expression patterns" value="baseline and differential"/>
</dbReference>
<gene>
    <name evidence="1" type="ORF">ZEAMMB73_Zm00001d018305</name>
</gene>
<accession>A0A1D6HMD4</accession>
<sequence length="282" mass="30430">MCGGAILANLREPAPRRLTERDIWQQKKKLKRGGGGGRRSFAAEDDEDFEADFEVFEADSSDSDLELREGTDDDVVEIKPFTAKRTFSSAVGQKHRSGSASAKASKSSFGQKPIVKVAMNNLANTNASFFQSASYPSNLFVQHGNMPFVPAMNSTASVDDLIMNLHSDQGSNSFGCSDLGWENDTKTPDITSIAPISTIAEGDESAFVDSNSNSSFVLPALENSAVDLTDGLTDLESYMRFLLDGGPSDSVDSLLNLDGSQDVGSDMDLWSFDDMPIVGDFF</sequence>